<protein>
    <submittedName>
        <fullName evidence="1">Uncharacterized protein</fullName>
    </submittedName>
</protein>
<evidence type="ECO:0000313" key="1">
    <source>
        <dbReference type="EMBL" id="TMS20894.1"/>
    </source>
</evidence>
<dbReference type="Proteomes" id="UP000793456">
    <property type="component" value="Chromosome III"/>
</dbReference>
<sequence>MGQDHPSWSRTNEAGASRQPVQLTVNKAVPTPTLSFRERYPTSARAIHSPARAERDQPNAPLQNTTGSVGKSELLSSAVGSNTSPKPHSPAAMVIPSANPSLSSRSRNARVADSAVVARRQVVVPFPGETKVKEE</sequence>
<keyword evidence="2" id="KW-1185">Reference proteome</keyword>
<gene>
    <name evidence="1" type="ORF">E3U43_014867</name>
</gene>
<name>A0ACD3RN72_LARCR</name>
<comment type="caution">
    <text evidence="1">The sequence shown here is derived from an EMBL/GenBank/DDBJ whole genome shotgun (WGS) entry which is preliminary data.</text>
</comment>
<reference evidence="1" key="1">
    <citation type="submission" date="2018-11" db="EMBL/GenBank/DDBJ databases">
        <title>The sequence and de novo assembly of Larimichthys crocea genome using PacBio and Hi-C technologies.</title>
        <authorList>
            <person name="Xu P."/>
            <person name="Chen B."/>
            <person name="Zhou Z."/>
            <person name="Ke Q."/>
            <person name="Wu Y."/>
            <person name="Bai H."/>
            <person name="Pu F."/>
        </authorList>
    </citation>
    <scope>NUCLEOTIDE SEQUENCE</scope>
    <source>
        <tissue evidence="1">Muscle</tissue>
    </source>
</reference>
<evidence type="ECO:0000313" key="2">
    <source>
        <dbReference type="Proteomes" id="UP000793456"/>
    </source>
</evidence>
<dbReference type="EMBL" id="CM011676">
    <property type="protein sequence ID" value="TMS20894.1"/>
    <property type="molecule type" value="Genomic_DNA"/>
</dbReference>
<organism evidence="1 2">
    <name type="scientific">Larimichthys crocea</name>
    <name type="common">Large yellow croaker</name>
    <name type="synonym">Pseudosciaena crocea</name>
    <dbReference type="NCBI Taxonomy" id="215358"/>
    <lineage>
        <taxon>Eukaryota</taxon>
        <taxon>Metazoa</taxon>
        <taxon>Chordata</taxon>
        <taxon>Craniata</taxon>
        <taxon>Vertebrata</taxon>
        <taxon>Euteleostomi</taxon>
        <taxon>Actinopterygii</taxon>
        <taxon>Neopterygii</taxon>
        <taxon>Teleostei</taxon>
        <taxon>Neoteleostei</taxon>
        <taxon>Acanthomorphata</taxon>
        <taxon>Eupercaria</taxon>
        <taxon>Sciaenidae</taxon>
        <taxon>Larimichthys</taxon>
    </lineage>
</organism>
<proteinExistence type="predicted"/>
<accession>A0ACD3RN72</accession>